<feature type="compositionally biased region" description="Polar residues" evidence="1">
    <location>
        <begin position="362"/>
        <end position="373"/>
    </location>
</feature>
<dbReference type="Proteomes" id="UP000326198">
    <property type="component" value="Unassembled WGS sequence"/>
</dbReference>
<evidence type="ECO:0000256" key="2">
    <source>
        <dbReference type="SAM" id="Phobius"/>
    </source>
</evidence>
<feature type="compositionally biased region" description="Polar residues" evidence="1">
    <location>
        <begin position="834"/>
        <end position="845"/>
    </location>
</feature>
<name>A0A5N7B0U2_9EURO</name>
<evidence type="ECO:0000256" key="1">
    <source>
        <dbReference type="SAM" id="MobiDB-lite"/>
    </source>
</evidence>
<gene>
    <name evidence="3" type="ORF">BDV26DRAFT_269334</name>
</gene>
<proteinExistence type="predicted"/>
<feature type="transmembrane region" description="Helical" evidence="2">
    <location>
        <begin position="748"/>
        <end position="768"/>
    </location>
</feature>
<reference evidence="3 4" key="1">
    <citation type="submission" date="2019-04" db="EMBL/GenBank/DDBJ databases">
        <title>Friends and foes A comparative genomics studyof 23 Aspergillus species from section Flavi.</title>
        <authorList>
            <consortium name="DOE Joint Genome Institute"/>
            <person name="Kjaerbolling I."/>
            <person name="Vesth T."/>
            <person name="Frisvad J.C."/>
            <person name="Nybo J.L."/>
            <person name="Theobald S."/>
            <person name="Kildgaard S."/>
            <person name="Isbrandt T."/>
            <person name="Kuo A."/>
            <person name="Sato A."/>
            <person name="Lyhne E.K."/>
            <person name="Kogle M.E."/>
            <person name="Wiebenga A."/>
            <person name="Kun R.S."/>
            <person name="Lubbers R.J."/>
            <person name="Makela M.R."/>
            <person name="Barry K."/>
            <person name="Chovatia M."/>
            <person name="Clum A."/>
            <person name="Daum C."/>
            <person name="Haridas S."/>
            <person name="He G."/>
            <person name="LaButti K."/>
            <person name="Lipzen A."/>
            <person name="Mondo S."/>
            <person name="Riley R."/>
            <person name="Salamov A."/>
            <person name="Simmons B.A."/>
            <person name="Magnuson J.K."/>
            <person name="Henrissat B."/>
            <person name="Mortensen U.H."/>
            <person name="Larsen T.O."/>
            <person name="Devries R.P."/>
            <person name="Grigoriev I.V."/>
            <person name="Machida M."/>
            <person name="Baker S.E."/>
            <person name="Andersen M.R."/>
        </authorList>
    </citation>
    <scope>NUCLEOTIDE SEQUENCE [LARGE SCALE GENOMIC DNA]</scope>
    <source>
        <strain evidence="3 4">IBT 29228</strain>
    </source>
</reference>
<protein>
    <submittedName>
        <fullName evidence="3">Uncharacterized protein</fullName>
    </submittedName>
</protein>
<feature type="region of interest" description="Disordered" evidence="1">
    <location>
        <begin position="318"/>
        <end position="406"/>
    </location>
</feature>
<evidence type="ECO:0000313" key="4">
    <source>
        <dbReference type="Proteomes" id="UP000326198"/>
    </source>
</evidence>
<sequence length="859" mass="95638">MSTPEPEPELQGAPHVRNLEIRGLWDGEVNGRAEIRISLEVLGTPNTQIQILDTRSPTVLLCNASVQFLSEEWGQNSEPSETPSQNPLFEFFEPIDPDGNGARMNIGGCSGIPNPINEHSFFKAHSEARSTPRVLYHDNEVHCSTENLLIDEYSHGLRPNFAKRDDQTKVLNLGKRSATDAFLIDIASDLEDAPPDRKTSCSYAIHNPDTPDQPPDILERTAQPNINDTMENISQQRPYSSQVDHIKLSLRPELAVGMKQECDAEICLTGAYLVQSPDSSHETIKADSNILQDGERLHPTLITENLCKIKDIAIDNTNTVPTNPIYSNIDQETASNSLSTPSDSGTGPVRELETHLGDNPSIKLTSNSEQEAGSNPDACERNPTEDYEHNPIDTHKSNPRQSSENEPGLNIVDDILFVQHPANVRAGIYRVVVAVSIILLRETPNDWHDLVIPGLPKLKMGESGLILFLIPDKYGVEFRTMNLRRFRMVEDCLFAEFVDKKDLVIPMRSFDQRNYGIVKDFVVDQEIEARPLLNIVSEDKNLIQLGLPVRYHAMCSLKLHDRCFWAERCCFFLDLDGGPEGFFQCRLQPSDTSLQVVYIPSSSSCSTGVSHLQIICSPRDLRMFCITWLANMSFPARNWLPRIYPGSTSSANERGRSQLRATFTRLYANVSTGNQSYQSIKSALEREDETSTGYSEAVDSGDHSEVPEQMFGPQHTNPVIKAISRTLRAVWTPTIDSILIWTESRNNLLILALGIVFAVCGTLGFFLLSNAYSRTLCRPWGAVIETNAGLLDNLRVDGLVPGCEGPISEYNNVTAELFKQTPDDIDGASLFGNDDTSNHISSDQQEATEDPKEAEEQVL</sequence>
<dbReference type="OrthoDB" id="5599552at2759"/>
<accession>A0A5N7B0U2</accession>
<keyword evidence="2" id="KW-0472">Membrane</keyword>
<evidence type="ECO:0000313" key="3">
    <source>
        <dbReference type="EMBL" id="KAE8374740.1"/>
    </source>
</evidence>
<dbReference type="AlphaFoldDB" id="A0A5N7B0U2"/>
<feature type="non-terminal residue" evidence="3">
    <location>
        <position position="859"/>
    </location>
</feature>
<feature type="region of interest" description="Disordered" evidence="1">
    <location>
        <begin position="826"/>
        <end position="859"/>
    </location>
</feature>
<keyword evidence="2" id="KW-1133">Transmembrane helix</keyword>
<organism evidence="3 4">
    <name type="scientific">Aspergillus bertholletiae</name>
    <dbReference type="NCBI Taxonomy" id="1226010"/>
    <lineage>
        <taxon>Eukaryota</taxon>
        <taxon>Fungi</taxon>
        <taxon>Dikarya</taxon>
        <taxon>Ascomycota</taxon>
        <taxon>Pezizomycotina</taxon>
        <taxon>Eurotiomycetes</taxon>
        <taxon>Eurotiomycetidae</taxon>
        <taxon>Eurotiales</taxon>
        <taxon>Aspergillaceae</taxon>
        <taxon>Aspergillus</taxon>
        <taxon>Aspergillus subgen. Circumdati</taxon>
    </lineage>
</organism>
<keyword evidence="4" id="KW-1185">Reference proteome</keyword>
<keyword evidence="2" id="KW-0812">Transmembrane</keyword>
<feature type="compositionally biased region" description="Basic and acidic residues" evidence="1">
    <location>
        <begin position="378"/>
        <end position="396"/>
    </location>
</feature>
<feature type="compositionally biased region" description="Basic and acidic residues" evidence="1">
    <location>
        <begin position="849"/>
        <end position="859"/>
    </location>
</feature>
<dbReference type="EMBL" id="ML736276">
    <property type="protein sequence ID" value="KAE8374740.1"/>
    <property type="molecule type" value="Genomic_DNA"/>
</dbReference>
<feature type="compositionally biased region" description="Polar residues" evidence="1">
    <location>
        <begin position="318"/>
        <end position="345"/>
    </location>
</feature>